<dbReference type="InterPro" id="IPR010982">
    <property type="entry name" value="Lambda_DNA-bd_dom_sf"/>
</dbReference>
<dbReference type="eggNOG" id="COG1396">
    <property type="taxonomic scope" value="Bacteria"/>
</dbReference>
<dbReference type="STRING" id="225849.swp_2561"/>
<dbReference type="HOGENOM" id="CLU_2192984_0_0_6"/>
<organism evidence="3 4">
    <name type="scientific">Shewanella piezotolerans (strain WP3 / JCM 13877)</name>
    <dbReference type="NCBI Taxonomy" id="225849"/>
    <lineage>
        <taxon>Bacteria</taxon>
        <taxon>Pseudomonadati</taxon>
        <taxon>Pseudomonadota</taxon>
        <taxon>Gammaproteobacteria</taxon>
        <taxon>Alteromonadales</taxon>
        <taxon>Shewanellaceae</taxon>
        <taxon>Shewanella</taxon>
    </lineage>
</organism>
<dbReference type="GO" id="GO:0003677">
    <property type="term" value="F:DNA binding"/>
    <property type="evidence" value="ECO:0007669"/>
    <property type="project" value="UniProtKB-KW"/>
</dbReference>
<feature type="domain" description="HTH cro/C1-type" evidence="2">
    <location>
        <begin position="7"/>
        <end position="62"/>
    </location>
</feature>
<dbReference type="OrthoDB" id="6307340at2"/>
<keyword evidence="4" id="KW-1185">Reference proteome</keyword>
<keyword evidence="3" id="KW-0969">Cilium</keyword>
<dbReference type="RefSeq" id="WP_020912656.1">
    <property type="nucleotide sequence ID" value="NC_011566.1"/>
</dbReference>
<evidence type="ECO:0000313" key="3">
    <source>
        <dbReference type="EMBL" id="ACJ29300.1"/>
    </source>
</evidence>
<keyword evidence="3" id="KW-0966">Cell projection</keyword>
<dbReference type="Pfam" id="PF01381">
    <property type="entry name" value="HTH_3"/>
    <property type="match status" value="1"/>
</dbReference>
<dbReference type="PANTHER" id="PTHR46558">
    <property type="entry name" value="TRACRIPTIONAL REGULATORY PROTEIN-RELATED-RELATED"/>
    <property type="match status" value="1"/>
</dbReference>
<dbReference type="KEGG" id="swp:swp_2561"/>
<accession>B8CP56</accession>
<keyword evidence="1" id="KW-0238">DNA-binding</keyword>
<dbReference type="PROSITE" id="PS50943">
    <property type="entry name" value="HTH_CROC1"/>
    <property type="match status" value="1"/>
</dbReference>
<dbReference type="AlphaFoldDB" id="B8CP56"/>
<dbReference type="Gene3D" id="1.10.260.40">
    <property type="entry name" value="lambda repressor-like DNA-binding domains"/>
    <property type="match status" value="1"/>
</dbReference>
<name>B8CP56_SHEPW</name>
<evidence type="ECO:0000313" key="4">
    <source>
        <dbReference type="Proteomes" id="UP000000753"/>
    </source>
</evidence>
<dbReference type="InterPro" id="IPR001387">
    <property type="entry name" value="Cro/C1-type_HTH"/>
</dbReference>
<dbReference type="CDD" id="cd00093">
    <property type="entry name" value="HTH_XRE"/>
    <property type="match status" value="1"/>
</dbReference>
<evidence type="ECO:0000256" key="1">
    <source>
        <dbReference type="ARBA" id="ARBA00023125"/>
    </source>
</evidence>
<dbReference type="Proteomes" id="UP000000753">
    <property type="component" value="Chromosome"/>
</dbReference>
<reference evidence="3 4" key="1">
    <citation type="journal article" date="2008" name="PLoS ONE">
        <title>Environmental adaptation: genomic analysis of the piezotolerant and psychrotolerant deep-sea iron reducing bacterium Shewanella piezotolerans WP3.</title>
        <authorList>
            <person name="Wang F."/>
            <person name="Wang J."/>
            <person name="Jian H."/>
            <person name="Zhang B."/>
            <person name="Li S."/>
            <person name="Wang F."/>
            <person name="Zeng X."/>
            <person name="Gao L."/>
            <person name="Bartlett D.H."/>
            <person name="Yu J."/>
            <person name="Hu S."/>
            <person name="Xiao X."/>
        </authorList>
    </citation>
    <scope>NUCLEOTIDE SEQUENCE [LARGE SCALE GENOMIC DNA]</scope>
    <source>
        <strain evidence="4">WP3 / JCM 13877</strain>
    </source>
</reference>
<dbReference type="PANTHER" id="PTHR46558:SF11">
    <property type="entry name" value="HTH-TYPE TRANSCRIPTIONAL REGULATOR XRE"/>
    <property type="match status" value="1"/>
</dbReference>
<proteinExistence type="predicted"/>
<dbReference type="SUPFAM" id="SSF47413">
    <property type="entry name" value="lambda repressor-like DNA-binding domains"/>
    <property type="match status" value="1"/>
</dbReference>
<dbReference type="EMBL" id="CP000472">
    <property type="protein sequence ID" value="ACJ29300.1"/>
    <property type="molecule type" value="Genomic_DNA"/>
</dbReference>
<sequence>MTIGENIKLKRKSLGMTRSELIDRSGVSTAQLSRMERGEQNNPNLETLVAISTALNTSIDEIVFGEQSTSSIYLSKTIDTLPIDKKTFIKEVIKMAVMISSSENLENGLKEKKKQG</sequence>
<protein>
    <submittedName>
        <fullName evidence="3">Repressor of flagellae, putative</fullName>
    </submittedName>
</protein>
<keyword evidence="3" id="KW-0282">Flagellum</keyword>
<evidence type="ECO:0000259" key="2">
    <source>
        <dbReference type="PROSITE" id="PS50943"/>
    </source>
</evidence>
<dbReference type="SMART" id="SM00530">
    <property type="entry name" value="HTH_XRE"/>
    <property type="match status" value="1"/>
</dbReference>
<gene>
    <name evidence="3" type="ordered locus">swp_2561</name>
</gene>